<organism evidence="1 2">
    <name type="scientific">Mythimna loreyi</name>
    <dbReference type="NCBI Taxonomy" id="667449"/>
    <lineage>
        <taxon>Eukaryota</taxon>
        <taxon>Metazoa</taxon>
        <taxon>Ecdysozoa</taxon>
        <taxon>Arthropoda</taxon>
        <taxon>Hexapoda</taxon>
        <taxon>Insecta</taxon>
        <taxon>Pterygota</taxon>
        <taxon>Neoptera</taxon>
        <taxon>Endopterygota</taxon>
        <taxon>Lepidoptera</taxon>
        <taxon>Glossata</taxon>
        <taxon>Ditrysia</taxon>
        <taxon>Noctuoidea</taxon>
        <taxon>Noctuidae</taxon>
        <taxon>Noctuinae</taxon>
        <taxon>Hadenini</taxon>
        <taxon>Mythimna</taxon>
    </lineage>
</organism>
<name>A0ACC2Q3Q0_9NEOP</name>
<evidence type="ECO:0000313" key="1">
    <source>
        <dbReference type="EMBL" id="KAJ8707374.1"/>
    </source>
</evidence>
<proteinExistence type="predicted"/>
<sequence>MNDPNTNRPSPTDFDKFLPWACAQYNTEVDIIINRIVQKPYVNIAGNVLYKELNKKASQKVKSAKMPLRVPSFSDSEDVYSSISNVKSGVNEANKVSYAITIETIYDIDEELVALKFLKTSIIIPMKVMQLIAMILPYQKQLASITINGGLRMDTLYVISKFLPNSQITELCFDGTFLDKANYHILLTQNKLKHLSLARCSINDDIVKLITDQLKEQRPAAKGLCALNLSTNKITDTGAKYIADMLRSNRKLCYLNLAGNTITDEGGVRILDTLQKFIVHPQELKESRVRYVAYLKERHTLIDKFIKELQDAVADKNATKKKTTKKYKLANNLSIIDNDIVLDNQMLEDKAEFLANKTLGVYNESFAPQNTEARDGVVYCLGNNSLCCLNLAYNNLSYISLKKLLDVLIMQKYLNRNPRGLIKVVIEGNLMPIACEEFEKIDHLLESVTRGIRLKSESLLKKKQMVSKPQRPGK</sequence>
<dbReference type="Proteomes" id="UP001231649">
    <property type="component" value="Chromosome 27"/>
</dbReference>
<reference evidence="1" key="1">
    <citation type="submission" date="2023-03" db="EMBL/GenBank/DDBJ databases">
        <title>Chromosome-level genomes of two armyworms, Mythimna separata and Mythimna loreyi, provide insights into the biosynthesis and reception of sex pheromones.</title>
        <authorList>
            <person name="Zhao H."/>
        </authorList>
    </citation>
    <scope>NUCLEOTIDE SEQUENCE</scope>
    <source>
        <strain evidence="1">BeijingLab</strain>
    </source>
</reference>
<comment type="caution">
    <text evidence="1">The sequence shown here is derived from an EMBL/GenBank/DDBJ whole genome shotgun (WGS) entry which is preliminary data.</text>
</comment>
<protein>
    <submittedName>
        <fullName evidence="1">Uncharacterized protein</fullName>
    </submittedName>
</protein>
<dbReference type="EMBL" id="CM056803">
    <property type="protein sequence ID" value="KAJ8707374.1"/>
    <property type="molecule type" value="Genomic_DNA"/>
</dbReference>
<accession>A0ACC2Q3Q0</accession>
<keyword evidence="2" id="KW-1185">Reference proteome</keyword>
<gene>
    <name evidence="1" type="ORF">PYW08_010626</name>
</gene>
<evidence type="ECO:0000313" key="2">
    <source>
        <dbReference type="Proteomes" id="UP001231649"/>
    </source>
</evidence>